<accession>A0ABW0BKS2</accession>
<comment type="caution">
    <text evidence="1">The sequence shown here is derived from an EMBL/GenBank/DDBJ whole genome shotgun (WGS) entry which is preliminary data.</text>
</comment>
<organism evidence="1 2">
    <name type="scientific">Nocardioides taihuensis</name>
    <dbReference type="NCBI Taxonomy" id="1835606"/>
    <lineage>
        <taxon>Bacteria</taxon>
        <taxon>Bacillati</taxon>
        <taxon>Actinomycetota</taxon>
        <taxon>Actinomycetes</taxon>
        <taxon>Propionibacteriales</taxon>
        <taxon>Nocardioidaceae</taxon>
        <taxon>Nocardioides</taxon>
    </lineage>
</organism>
<evidence type="ECO:0000313" key="2">
    <source>
        <dbReference type="Proteomes" id="UP001596087"/>
    </source>
</evidence>
<dbReference type="Proteomes" id="UP001596087">
    <property type="component" value="Unassembled WGS sequence"/>
</dbReference>
<reference evidence="2" key="1">
    <citation type="journal article" date="2019" name="Int. J. Syst. Evol. Microbiol.">
        <title>The Global Catalogue of Microorganisms (GCM) 10K type strain sequencing project: providing services to taxonomists for standard genome sequencing and annotation.</title>
        <authorList>
            <consortium name="The Broad Institute Genomics Platform"/>
            <consortium name="The Broad Institute Genome Sequencing Center for Infectious Disease"/>
            <person name="Wu L."/>
            <person name="Ma J."/>
        </authorList>
    </citation>
    <scope>NUCLEOTIDE SEQUENCE [LARGE SCALE GENOMIC DNA]</scope>
    <source>
        <strain evidence="2">DFY41</strain>
    </source>
</reference>
<keyword evidence="2" id="KW-1185">Reference proteome</keyword>
<dbReference type="InterPro" id="IPR014543">
    <property type="entry name" value="UCP028291"/>
</dbReference>
<name>A0ABW0BKS2_9ACTN</name>
<dbReference type="RefSeq" id="WP_378591442.1">
    <property type="nucleotide sequence ID" value="NZ_JBHSKD010000018.1"/>
</dbReference>
<gene>
    <name evidence="1" type="ORF">ACFPGP_14900</name>
</gene>
<dbReference type="Pfam" id="PF09981">
    <property type="entry name" value="DUF2218"/>
    <property type="match status" value="1"/>
</dbReference>
<dbReference type="Gene3D" id="3.30.310.50">
    <property type="entry name" value="Alpha-D-phosphohexomutase, C-terminal domain"/>
    <property type="match status" value="1"/>
</dbReference>
<dbReference type="EMBL" id="JBHSKD010000018">
    <property type="protein sequence ID" value="MFC5177969.1"/>
    <property type="molecule type" value="Genomic_DNA"/>
</dbReference>
<protein>
    <submittedName>
        <fullName evidence="1">DUF2218 domain-containing protein</fullName>
    </submittedName>
</protein>
<evidence type="ECO:0000313" key="1">
    <source>
        <dbReference type="EMBL" id="MFC5177969.1"/>
    </source>
</evidence>
<sequence>MVTTRPERYARQLAGHWSGKAEVTVDSGVTSIAFDGGSTAVPRPASGCLEVVASVPEGGDVERFRQLVADHLARFGRRDGLTVTWSD</sequence>
<proteinExistence type="predicted"/>